<accession>A0A7Z0C362</accession>
<dbReference type="PANTHER" id="PTHR42988:SF2">
    <property type="entry name" value="CYCLIC NUCLEOTIDE PHOSPHODIESTERASE CBUA0032-RELATED"/>
    <property type="match status" value="1"/>
</dbReference>
<dbReference type="GO" id="GO:0046872">
    <property type="term" value="F:metal ion binding"/>
    <property type="evidence" value="ECO:0007669"/>
    <property type="project" value="UniProtKB-KW"/>
</dbReference>
<evidence type="ECO:0000256" key="3">
    <source>
        <dbReference type="ARBA" id="ARBA00023004"/>
    </source>
</evidence>
<gene>
    <name evidence="6" type="ORF">BKA05_000269</name>
</gene>
<protein>
    <submittedName>
        <fullName evidence="6">3',5'-cyclic AMP phosphodiesterase CpdA</fullName>
    </submittedName>
</protein>
<dbReference type="InterPro" id="IPR004843">
    <property type="entry name" value="Calcineurin-like_PHP"/>
</dbReference>
<dbReference type="PANTHER" id="PTHR42988">
    <property type="entry name" value="PHOSPHOHYDROLASE"/>
    <property type="match status" value="1"/>
</dbReference>
<dbReference type="AlphaFoldDB" id="A0A7Z0C362"/>
<keyword evidence="1" id="KW-0479">Metal-binding</keyword>
<dbReference type="RefSeq" id="WP_179529821.1">
    <property type="nucleotide sequence ID" value="NZ_BAAAPP010000002.1"/>
</dbReference>
<evidence type="ECO:0000256" key="2">
    <source>
        <dbReference type="ARBA" id="ARBA00022801"/>
    </source>
</evidence>
<dbReference type="InterPro" id="IPR029052">
    <property type="entry name" value="Metallo-depent_PP-like"/>
</dbReference>
<keyword evidence="2" id="KW-0378">Hydrolase</keyword>
<dbReference type="Gene3D" id="3.60.21.10">
    <property type="match status" value="1"/>
</dbReference>
<comment type="similarity">
    <text evidence="4">Belongs to the cyclic nucleotide phosphodiesterase class-III family.</text>
</comment>
<dbReference type="SUPFAM" id="SSF56300">
    <property type="entry name" value="Metallo-dependent phosphatases"/>
    <property type="match status" value="1"/>
</dbReference>
<proteinExistence type="inferred from homology"/>
<keyword evidence="7" id="KW-1185">Reference proteome</keyword>
<evidence type="ECO:0000256" key="1">
    <source>
        <dbReference type="ARBA" id="ARBA00022723"/>
    </source>
</evidence>
<dbReference type="EMBL" id="JACBZI010000001">
    <property type="protein sequence ID" value="NYI08754.1"/>
    <property type="molecule type" value="Genomic_DNA"/>
</dbReference>
<keyword evidence="3" id="KW-0408">Iron</keyword>
<dbReference type="InterPro" id="IPR050884">
    <property type="entry name" value="CNP_phosphodiesterase-III"/>
</dbReference>
<reference evidence="6 7" key="1">
    <citation type="submission" date="2020-07" db="EMBL/GenBank/DDBJ databases">
        <title>Sequencing the genomes of 1000 actinobacteria strains.</title>
        <authorList>
            <person name="Klenk H.-P."/>
        </authorList>
    </citation>
    <scope>NUCLEOTIDE SEQUENCE [LARGE SCALE GENOMIC DNA]</scope>
    <source>
        <strain evidence="6 7">DSM 18248</strain>
    </source>
</reference>
<sequence length="317" mass="33713">MTVPLGQYPDPTHVVAHLSDPHLLAAGQLQYGVVDPEAGLVAALERLGRVDPPPQVLVFTGDLADKAEPEAYARLRELVEPVAAAMGPGGAEVVWTMGNHDERAPYAHGLFGADADPEAPQDRVHEVDGLRIVALDTTVPGYHHGELAPEQLTWLAEVLAEPAPHGTILAMHHPPIPVPMLPPAQIIELYDQHLLAEVLVGTDVRAILGGHFHFTSHSLFAGIPVSVASATCYASDLTPADRYLAAADGHQAVNMVHVYDDRVVHTVVPVTDAPEIDGYPLSVAPQVLALTAEDRRELLSKKGVDLGALVQSLGLEA</sequence>
<evidence type="ECO:0000313" key="7">
    <source>
        <dbReference type="Proteomes" id="UP000537326"/>
    </source>
</evidence>
<dbReference type="Proteomes" id="UP000537326">
    <property type="component" value="Unassembled WGS sequence"/>
</dbReference>
<name>A0A7Z0C362_9ACTN</name>
<dbReference type="Pfam" id="PF00149">
    <property type="entry name" value="Metallophos"/>
    <property type="match status" value="1"/>
</dbReference>
<dbReference type="GO" id="GO:0016787">
    <property type="term" value="F:hydrolase activity"/>
    <property type="evidence" value="ECO:0007669"/>
    <property type="project" value="UniProtKB-KW"/>
</dbReference>
<evidence type="ECO:0000313" key="6">
    <source>
        <dbReference type="EMBL" id="NYI08754.1"/>
    </source>
</evidence>
<evidence type="ECO:0000256" key="4">
    <source>
        <dbReference type="ARBA" id="ARBA00025742"/>
    </source>
</evidence>
<comment type="caution">
    <text evidence="6">The sequence shown here is derived from an EMBL/GenBank/DDBJ whole genome shotgun (WGS) entry which is preliminary data.</text>
</comment>
<organism evidence="6 7">
    <name type="scientific">Nocardioides marinus</name>
    <dbReference type="NCBI Taxonomy" id="374514"/>
    <lineage>
        <taxon>Bacteria</taxon>
        <taxon>Bacillati</taxon>
        <taxon>Actinomycetota</taxon>
        <taxon>Actinomycetes</taxon>
        <taxon>Propionibacteriales</taxon>
        <taxon>Nocardioidaceae</taxon>
        <taxon>Nocardioides</taxon>
    </lineage>
</organism>
<evidence type="ECO:0000259" key="5">
    <source>
        <dbReference type="Pfam" id="PF00149"/>
    </source>
</evidence>
<feature type="domain" description="Calcineurin-like phosphoesterase" evidence="5">
    <location>
        <begin position="15"/>
        <end position="213"/>
    </location>
</feature>